<dbReference type="GeneID" id="55660147"/>
<organism evidence="1 2">
    <name type="scientific">Streptomyces lunaelactis</name>
    <dbReference type="NCBI Taxonomy" id="1535768"/>
    <lineage>
        <taxon>Bacteria</taxon>
        <taxon>Bacillati</taxon>
        <taxon>Actinomycetota</taxon>
        <taxon>Actinomycetes</taxon>
        <taxon>Kitasatosporales</taxon>
        <taxon>Streptomycetaceae</taxon>
        <taxon>Streptomyces</taxon>
    </lineage>
</organism>
<gene>
    <name evidence="1" type="ORF">SLUN_33400</name>
</gene>
<name>A0A2R4TB69_9ACTN</name>
<evidence type="ECO:0000313" key="1">
    <source>
        <dbReference type="EMBL" id="AVZ76375.1"/>
    </source>
</evidence>
<keyword evidence="2" id="KW-1185">Reference proteome</keyword>
<dbReference type="RefSeq" id="WP_108153662.1">
    <property type="nucleotide sequence ID" value="NZ_CP026304.1"/>
</dbReference>
<dbReference type="Proteomes" id="UP000244201">
    <property type="component" value="Chromosome"/>
</dbReference>
<dbReference type="Gene3D" id="3.40.50.1820">
    <property type="entry name" value="alpha/beta hydrolase"/>
    <property type="match status" value="1"/>
</dbReference>
<dbReference type="KEGG" id="slk:SLUN_33400"/>
<protein>
    <recommendedName>
        <fullName evidence="3">Alpha/beta hydrolase</fullName>
    </recommendedName>
</protein>
<evidence type="ECO:0000313" key="2">
    <source>
        <dbReference type="Proteomes" id="UP000244201"/>
    </source>
</evidence>
<evidence type="ECO:0008006" key="3">
    <source>
        <dbReference type="Google" id="ProtNLM"/>
    </source>
</evidence>
<sequence length="369" mass="40455">MNDATELRLGARLPPLEELKRYVLLHARAQGLTPDRCRELLARVRSAEGGGPDSWAAVWNRTADGLAGRGAHLDACRHYGLARFPYATADDAERLRAGQRCVRTFDRWRRTRRGIERLELAVGDGRFACWTAGLSASEPRPLIVVMGGIVSVKEQWAPILARADALGVALAVTELPGVGENTLPYRADSHRMIGAVLDAVADRADVRRTSAIALSFGGHLALRAALVDDRIRGVATVGAPLRHFFLDREWQRRVPATTVLTLAHLIGCEPGEVFDAVREWALSEEELRRITIPVTYAAALRDDIVPLTETGELLRDAGARRQVLLLDDEHGAPGELARVRVALLRGALGRWAWCGAPGFWPCRAERSGC</sequence>
<dbReference type="Pfam" id="PF06500">
    <property type="entry name" value="FrsA-like"/>
    <property type="match status" value="1"/>
</dbReference>
<dbReference type="EMBL" id="CP026304">
    <property type="protein sequence ID" value="AVZ76375.1"/>
    <property type="molecule type" value="Genomic_DNA"/>
</dbReference>
<dbReference type="SUPFAM" id="SSF53474">
    <property type="entry name" value="alpha/beta-Hydrolases"/>
    <property type="match status" value="1"/>
</dbReference>
<dbReference type="AlphaFoldDB" id="A0A2R4TB69"/>
<proteinExistence type="predicted"/>
<accession>A0A2R4TB69</accession>
<reference evidence="1 2" key="1">
    <citation type="submission" date="2018-01" db="EMBL/GenBank/DDBJ databases">
        <title>Complete genome sequence of Streptomyces lunaelactis MM109T, a Ferroverdin A producer isolated from cave moonmilk deposits.</title>
        <authorList>
            <person name="Naome A."/>
            <person name="Martinet L."/>
            <person name="Maciejewska M."/>
            <person name="Anderssen S."/>
            <person name="Adam D."/>
            <person name="Tenconi E."/>
            <person name="Deflandre B."/>
            <person name="Arguelles-Arias A."/>
            <person name="Calusinska M."/>
            <person name="Copieters W."/>
            <person name="Karim L."/>
            <person name="Hanikenne M."/>
            <person name="Baurain D."/>
            <person name="van Wezel G."/>
            <person name="Smargiasso N."/>
            <person name="de Pauw E."/>
            <person name="Delfosse P."/>
            <person name="Rigali S."/>
        </authorList>
    </citation>
    <scope>NUCLEOTIDE SEQUENCE [LARGE SCALE GENOMIC DNA]</scope>
    <source>
        <strain evidence="1 2">MM109</strain>
    </source>
</reference>
<dbReference type="InterPro" id="IPR029058">
    <property type="entry name" value="AB_hydrolase_fold"/>
</dbReference>
<dbReference type="InterPro" id="IPR010520">
    <property type="entry name" value="FrsA-like"/>
</dbReference>
<dbReference type="OrthoDB" id="5704902at2"/>